<gene>
    <name evidence="10" type="primary">LOC113399254</name>
</gene>
<evidence type="ECO:0000256" key="1">
    <source>
        <dbReference type="ARBA" id="ARBA00001968"/>
    </source>
</evidence>
<proteinExistence type="inferred from homology"/>
<protein>
    <submittedName>
        <fullName evidence="10">Nuclease HARBI1</fullName>
    </submittedName>
</protein>
<dbReference type="Pfam" id="PF13359">
    <property type="entry name" value="DDE_Tnp_4"/>
    <property type="match status" value="1"/>
</dbReference>
<keyword evidence="5" id="KW-0479">Metal-binding</keyword>
<dbReference type="RefSeq" id="XP_064075811.1">
    <property type="nucleotide sequence ID" value="XM_064219741.1"/>
</dbReference>
<keyword evidence="6" id="KW-0378">Hydrolase</keyword>
<evidence type="ECO:0000256" key="6">
    <source>
        <dbReference type="ARBA" id="ARBA00022801"/>
    </source>
</evidence>
<dbReference type="InterPro" id="IPR027806">
    <property type="entry name" value="HARBI1_dom"/>
</dbReference>
<reference evidence="10" key="1">
    <citation type="submission" date="2025-08" db="UniProtKB">
        <authorList>
            <consortium name="RefSeq"/>
        </authorList>
    </citation>
    <scope>IDENTIFICATION</scope>
    <source>
        <tissue evidence="10">Whole body</tissue>
    </source>
</reference>
<comment type="similarity">
    <text evidence="3">Belongs to the HARBI1 family.</text>
</comment>
<sequence length="233" mass="27172">MLTSLAEEQKLMMEFRQIRNFPSIIGCINCTHIKIKKHGGDLAQYYINRKGFYSLNVQVRMLMIILRNLRIRDIVARWRGSTHDARIFNESVLRERFEAGEFRGRLLGDSGYRLEPYLFTPILNPHNHAEQNYNEAHIATRNVVERCFGVWKQRFQCLLHGMPMKFGNVKTTIVALAVLHNIAILYKDTNVVEDNCEPTTEELLEQPSNMDSNHRRGRNAAILQAFIARHFDE</sequence>
<dbReference type="InterPro" id="IPR045249">
    <property type="entry name" value="HARBI1-like"/>
</dbReference>
<evidence type="ECO:0000256" key="3">
    <source>
        <dbReference type="ARBA" id="ARBA00006958"/>
    </source>
</evidence>
<evidence type="ECO:0000313" key="10">
    <source>
        <dbReference type="RefSeq" id="XP_064075811.1"/>
    </source>
</evidence>
<comment type="subcellular location">
    <subcellularLocation>
        <location evidence="2">Nucleus</location>
    </subcellularLocation>
</comment>
<evidence type="ECO:0000256" key="7">
    <source>
        <dbReference type="ARBA" id="ARBA00023242"/>
    </source>
</evidence>
<dbReference type="PANTHER" id="PTHR22930:SF85">
    <property type="entry name" value="GH03217P-RELATED"/>
    <property type="match status" value="1"/>
</dbReference>
<dbReference type="Proteomes" id="UP001652626">
    <property type="component" value="Chromosome 29"/>
</dbReference>
<accession>A0ABM4AWY7</accession>
<name>A0ABM4AWY7_VANTA</name>
<evidence type="ECO:0000259" key="8">
    <source>
        <dbReference type="Pfam" id="PF13359"/>
    </source>
</evidence>
<keyword evidence="4" id="KW-0540">Nuclease</keyword>
<evidence type="ECO:0000256" key="5">
    <source>
        <dbReference type="ARBA" id="ARBA00022723"/>
    </source>
</evidence>
<dbReference type="GeneID" id="113399254"/>
<organism evidence="9 10">
    <name type="scientific">Vanessa tameamea</name>
    <name type="common">Kamehameha butterfly</name>
    <dbReference type="NCBI Taxonomy" id="334116"/>
    <lineage>
        <taxon>Eukaryota</taxon>
        <taxon>Metazoa</taxon>
        <taxon>Ecdysozoa</taxon>
        <taxon>Arthropoda</taxon>
        <taxon>Hexapoda</taxon>
        <taxon>Insecta</taxon>
        <taxon>Pterygota</taxon>
        <taxon>Neoptera</taxon>
        <taxon>Endopterygota</taxon>
        <taxon>Lepidoptera</taxon>
        <taxon>Glossata</taxon>
        <taxon>Ditrysia</taxon>
        <taxon>Papilionoidea</taxon>
        <taxon>Nymphalidae</taxon>
        <taxon>Nymphalinae</taxon>
        <taxon>Vanessa</taxon>
    </lineage>
</organism>
<evidence type="ECO:0000256" key="4">
    <source>
        <dbReference type="ARBA" id="ARBA00022722"/>
    </source>
</evidence>
<keyword evidence="7" id="KW-0539">Nucleus</keyword>
<keyword evidence="9" id="KW-1185">Reference proteome</keyword>
<dbReference type="PANTHER" id="PTHR22930">
    <property type="match status" value="1"/>
</dbReference>
<feature type="domain" description="DDE Tnp4" evidence="8">
    <location>
        <begin position="28"/>
        <end position="181"/>
    </location>
</feature>
<comment type="cofactor">
    <cofactor evidence="1">
        <name>a divalent metal cation</name>
        <dbReference type="ChEBI" id="CHEBI:60240"/>
    </cofactor>
</comment>
<evidence type="ECO:0000256" key="2">
    <source>
        <dbReference type="ARBA" id="ARBA00004123"/>
    </source>
</evidence>
<evidence type="ECO:0000313" key="9">
    <source>
        <dbReference type="Proteomes" id="UP001652626"/>
    </source>
</evidence>